<name>A0A4P8XEZ8_9BACL</name>
<dbReference type="Proteomes" id="UP000300879">
    <property type="component" value="Chromosome"/>
</dbReference>
<dbReference type="KEGG" id="palo:E6C60_0206"/>
<evidence type="ECO:0000313" key="1">
    <source>
        <dbReference type="EMBL" id="QCT00932.1"/>
    </source>
</evidence>
<keyword evidence="1" id="KW-0808">Transferase</keyword>
<dbReference type="InterPro" id="IPR007729">
    <property type="entry name" value="DGOK"/>
</dbReference>
<dbReference type="OrthoDB" id="256574at2"/>
<keyword evidence="1" id="KW-0418">Kinase</keyword>
<protein>
    <submittedName>
        <fullName evidence="1">2-dehydro-3-deoxygalactonokinase</fullName>
    </submittedName>
</protein>
<dbReference type="GO" id="GO:0008671">
    <property type="term" value="F:2-dehydro-3-deoxygalactonokinase activity"/>
    <property type="evidence" value="ECO:0007669"/>
    <property type="project" value="InterPro"/>
</dbReference>
<organism evidence="1 2">
    <name type="scientific">Paenibacillus algicola</name>
    <dbReference type="NCBI Taxonomy" id="2565926"/>
    <lineage>
        <taxon>Bacteria</taxon>
        <taxon>Bacillati</taxon>
        <taxon>Bacillota</taxon>
        <taxon>Bacilli</taxon>
        <taxon>Bacillales</taxon>
        <taxon>Paenibacillaceae</taxon>
        <taxon>Paenibacillus</taxon>
    </lineage>
</organism>
<dbReference type="Gene3D" id="3.30.420.300">
    <property type="entry name" value="2-keto-3-deoxy-galactonokinase, substrate binding domain"/>
    <property type="match status" value="1"/>
</dbReference>
<dbReference type="CDD" id="cd24012">
    <property type="entry name" value="ASKHA_NBD_KDGal-kinase"/>
    <property type="match status" value="1"/>
</dbReference>
<dbReference type="Pfam" id="PF05035">
    <property type="entry name" value="DGOK"/>
    <property type="match status" value="1"/>
</dbReference>
<accession>A0A4P8XEZ8</accession>
<gene>
    <name evidence="1" type="ORF">E6C60_0206</name>
</gene>
<proteinExistence type="predicted"/>
<dbReference type="InterPro" id="IPR042258">
    <property type="entry name" value="DGOK_N"/>
</dbReference>
<evidence type="ECO:0000313" key="2">
    <source>
        <dbReference type="Proteomes" id="UP000300879"/>
    </source>
</evidence>
<reference evidence="1 2" key="1">
    <citation type="submission" date="2019-05" db="EMBL/GenBank/DDBJ databases">
        <authorList>
            <person name="Chen C."/>
        </authorList>
    </citation>
    <scope>NUCLEOTIDE SEQUENCE [LARGE SCALE GENOMIC DNA]</scope>
    <source>
        <strain evidence="1 2">HB172198</strain>
    </source>
</reference>
<dbReference type="RefSeq" id="WP_138224065.1">
    <property type="nucleotide sequence ID" value="NZ_CP040396.1"/>
</dbReference>
<dbReference type="Gene3D" id="3.30.420.310">
    <property type="entry name" value="2-keto-3-deoxy-galactonokinase, C-terminal domain"/>
    <property type="match status" value="1"/>
</dbReference>
<dbReference type="GO" id="GO:0034194">
    <property type="term" value="P:D-galactonate catabolic process"/>
    <property type="evidence" value="ECO:0007669"/>
    <property type="project" value="InterPro"/>
</dbReference>
<keyword evidence="2" id="KW-1185">Reference proteome</keyword>
<sequence>MKLLVIDCGTTNCRMRLLDHHTLVASIKKPAGAKDVAIAGSSEPLKAALKESYTELCALHPELMSQVEAVVASGMITSNAGLHEVAHVPGPVDGRAVAARMEQQLFADVIPHPILFVPGIKFIREPEEECDMMRGEETELCGYLSRYAAQDHDVSSLAERDKEHPIRRDDGQLVMHYGSHHKWMKVRGSSIEGCLTSVSGELLMAVSQHTILKDSVLSLDEVVPELPWVQKGLQAARTYGTGHALFSVRTLRLLSGHSKGAVSSFLLGVVIAMDLAMLTPYLLEGVERIVLYGKPLYPSLTAPILAEAYPGLQIEVISEEESDLLSVYGAAALYQYYMGGMTS</sequence>
<dbReference type="EMBL" id="CP040396">
    <property type="protein sequence ID" value="QCT00932.1"/>
    <property type="molecule type" value="Genomic_DNA"/>
</dbReference>
<dbReference type="AlphaFoldDB" id="A0A4P8XEZ8"/>
<dbReference type="InterPro" id="IPR042257">
    <property type="entry name" value="DGOK_C"/>
</dbReference>